<accession>A0A0B4XBW9</accession>
<name>A0A0B4XBW9_9HYPH</name>
<dbReference type="Proteomes" id="UP000031368">
    <property type="component" value="Plasmid pRgalR602c"/>
</dbReference>
<feature type="transmembrane region" description="Helical" evidence="1">
    <location>
        <begin position="59"/>
        <end position="77"/>
    </location>
</feature>
<keyword evidence="1" id="KW-0812">Transmembrane</keyword>
<sequence length="226" mass="24743">MSEWWTYSLEDFLLFSPRVYWRMFELHNAILWPLQALTLAFGFAMVVLIVRQSSGAGRFVALVLAILWALVGWSFLWNRYATINWTAAYVAPAFAVEALLLFVVGTLLNGLVFCRRGPAAWTGYALLAFALAGQPLLAPLQGRVWSSSEIFGVAPDPTAIGTLGFLLLARSKFLPLLLPIPLLWCFSSGLTLWSMGAPEAWASFAAVALTLAACMGAIIDQRQPAA</sequence>
<evidence type="ECO:0008006" key="4">
    <source>
        <dbReference type="Google" id="ProtNLM"/>
    </source>
</evidence>
<feature type="transmembrane region" description="Helical" evidence="1">
    <location>
        <begin position="89"/>
        <end position="112"/>
    </location>
</feature>
<dbReference type="InterPro" id="IPR045708">
    <property type="entry name" value="DUF6064"/>
</dbReference>
<feature type="transmembrane region" description="Helical" evidence="1">
    <location>
        <begin position="30"/>
        <end position="50"/>
    </location>
</feature>
<dbReference type="Pfam" id="PF19540">
    <property type="entry name" value="DUF6064"/>
    <property type="match status" value="1"/>
</dbReference>
<evidence type="ECO:0000256" key="1">
    <source>
        <dbReference type="SAM" id="Phobius"/>
    </source>
</evidence>
<evidence type="ECO:0000313" key="3">
    <source>
        <dbReference type="Proteomes" id="UP000031368"/>
    </source>
</evidence>
<dbReference type="RefSeq" id="WP_040114929.1">
    <property type="nucleotide sequence ID" value="NZ_CP006880.1"/>
</dbReference>
<reference evidence="2 3" key="1">
    <citation type="submission" date="2013-11" db="EMBL/GenBank/DDBJ databases">
        <title>Complete genome sequence of Rhizobium gallicum bv. gallicum R602.</title>
        <authorList>
            <person name="Bustos P."/>
            <person name="Santamaria R.I."/>
            <person name="Lozano L."/>
            <person name="Acosta J.L."/>
            <person name="Ormeno-Orrillo E."/>
            <person name="Rogel M.A."/>
            <person name="Romero D."/>
            <person name="Cevallos M.A."/>
            <person name="Martinez-Romero E."/>
            <person name="Gonzalez V."/>
        </authorList>
    </citation>
    <scope>NUCLEOTIDE SEQUENCE [LARGE SCALE GENOMIC DNA]</scope>
    <source>
        <strain evidence="2 3">R602</strain>
        <plasmid evidence="2 3">pRgalR602c</plasmid>
    </source>
</reference>
<feature type="transmembrane region" description="Helical" evidence="1">
    <location>
        <begin position="119"/>
        <end position="138"/>
    </location>
</feature>
<feature type="transmembrane region" description="Helical" evidence="1">
    <location>
        <begin position="201"/>
        <end position="219"/>
    </location>
</feature>
<organism evidence="2 3">
    <name type="scientific">Rhizobium gallicum bv. gallicum R602sp</name>
    <dbReference type="NCBI Taxonomy" id="1041138"/>
    <lineage>
        <taxon>Bacteria</taxon>
        <taxon>Pseudomonadati</taxon>
        <taxon>Pseudomonadota</taxon>
        <taxon>Alphaproteobacteria</taxon>
        <taxon>Hyphomicrobiales</taxon>
        <taxon>Rhizobiaceae</taxon>
        <taxon>Rhizobium/Agrobacterium group</taxon>
        <taxon>Rhizobium</taxon>
    </lineage>
</organism>
<keyword evidence="3" id="KW-1185">Reference proteome</keyword>
<dbReference type="EMBL" id="CP006880">
    <property type="protein sequence ID" value="AJD44601.1"/>
    <property type="molecule type" value="Genomic_DNA"/>
</dbReference>
<dbReference type="AlphaFoldDB" id="A0A0B4XBW9"/>
<keyword evidence="1" id="KW-0472">Membrane</keyword>
<evidence type="ECO:0000313" key="2">
    <source>
        <dbReference type="EMBL" id="AJD44601.1"/>
    </source>
</evidence>
<dbReference type="HOGENOM" id="CLU_102141_0_0_5"/>
<keyword evidence="2" id="KW-0614">Plasmid</keyword>
<dbReference type="KEGG" id="rga:RGR602_PC00561"/>
<proteinExistence type="predicted"/>
<feature type="transmembrane region" description="Helical" evidence="1">
    <location>
        <begin position="150"/>
        <end position="169"/>
    </location>
</feature>
<gene>
    <name evidence="2" type="ORF">RGR602_PC00561</name>
</gene>
<protein>
    <recommendedName>
        <fullName evidence="4">MFS transporter permease</fullName>
    </recommendedName>
</protein>
<feature type="transmembrane region" description="Helical" evidence="1">
    <location>
        <begin position="176"/>
        <end position="195"/>
    </location>
</feature>
<geneLocation type="plasmid" evidence="2 3">
    <name>pRgalR602c</name>
</geneLocation>
<keyword evidence="1" id="KW-1133">Transmembrane helix</keyword>